<dbReference type="OrthoDB" id="6474464at2759"/>
<name>F4PLL7_CACFS</name>
<dbReference type="GO" id="GO:0003830">
    <property type="term" value="F:beta-1,4-mannosylglycoprotein 4-beta-N-acetylglucosaminyltransferase activity"/>
    <property type="evidence" value="ECO:0007669"/>
    <property type="project" value="InterPro"/>
</dbReference>
<dbReference type="PANTHER" id="PTHR12224">
    <property type="entry name" value="BETA-1,4-MANNOSYL-GLYCOPROTEIN BETA-1,4-N-ACETYLGLUCOSAMINYL-TRANSFERASE"/>
    <property type="match status" value="1"/>
</dbReference>
<sequence length="448" mass="51831">MKITRLKIICIGILITFGVYMFTTPTNSRTTIVVESGVNIQPQPSPSRRVSGFSNKPLNFKKDMETFPWQEFRSAVQEGRVDETDDFSQMLITKLVPYILQSPRTPINDSCTPEPLPTPEHLDCAVYPNVFTGKLRDKPARIGHMVQIGFDIDVLEIHLNELHDMVDDFFIIESTSTHFHKLKKPLMWEHVKLQDRFAKFSDKVVHFALDDADLTVGNELFSAEAHQEKRRWQKFVEWNAHKGNLYGDSDIIGFGDTDEITRRLNVHLLKHCQLQDNVKKIDIGIWFPYGPINQVFNPYWHVPGNNYALGDPTFYVVGEAKKEEAPSRNRGQSGHFLLGGMHMTHYGYLPYQIIKKLSCTECGIKSMPQLSIFADDLETGNISQLELKLLQPPDDFKNRIRDISTMDQEFRDRVAILPWFYNCNRNRYPVWESKNDKRLQVKKSKIIV</sequence>
<proteinExistence type="predicted"/>
<dbReference type="GeneID" id="14875003"/>
<dbReference type="OMA" id="LESHIWR"/>
<dbReference type="EMBL" id="GL883008">
    <property type="protein sequence ID" value="EGG23439.1"/>
    <property type="molecule type" value="Genomic_DNA"/>
</dbReference>
<evidence type="ECO:0000313" key="2">
    <source>
        <dbReference type="Proteomes" id="UP000007797"/>
    </source>
</evidence>
<dbReference type="GO" id="GO:0006044">
    <property type="term" value="P:N-acetylglucosamine metabolic process"/>
    <property type="evidence" value="ECO:0007669"/>
    <property type="project" value="TreeGrafter"/>
</dbReference>
<dbReference type="GO" id="GO:0016020">
    <property type="term" value="C:membrane"/>
    <property type="evidence" value="ECO:0007669"/>
    <property type="project" value="InterPro"/>
</dbReference>
<dbReference type="InterPro" id="IPR006813">
    <property type="entry name" value="Glyco_trans_17"/>
</dbReference>
<dbReference type="Pfam" id="PF04724">
    <property type="entry name" value="Glyco_transf_17"/>
    <property type="match status" value="1"/>
</dbReference>
<dbReference type="KEGG" id="dfa:DFA_05571"/>
<organism evidence="1 2">
    <name type="scientific">Cavenderia fasciculata</name>
    <name type="common">Slime mold</name>
    <name type="synonym">Dictyostelium fasciculatum</name>
    <dbReference type="NCBI Taxonomy" id="261658"/>
    <lineage>
        <taxon>Eukaryota</taxon>
        <taxon>Amoebozoa</taxon>
        <taxon>Evosea</taxon>
        <taxon>Eumycetozoa</taxon>
        <taxon>Dictyostelia</taxon>
        <taxon>Acytosteliales</taxon>
        <taxon>Cavenderiaceae</taxon>
        <taxon>Cavenderia</taxon>
    </lineage>
</organism>
<dbReference type="AlphaFoldDB" id="F4PLL7"/>
<dbReference type="RefSeq" id="XP_004361290.1">
    <property type="nucleotide sequence ID" value="XM_004361233.1"/>
</dbReference>
<dbReference type="PANTHER" id="PTHR12224:SF0">
    <property type="entry name" value="BETA-1,4-MANNOSYL-GLYCOPROTEIN 4-BETA-N-ACETYLGLUCOSAMINYLTRANSFERASE"/>
    <property type="match status" value="1"/>
</dbReference>
<reference evidence="2" key="1">
    <citation type="journal article" date="2011" name="Genome Res.">
        <title>Phylogeny-wide analysis of social amoeba genomes highlights ancient origins for complex intercellular communication.</title>
        <authorList>
            <person name="Heidel A.J."/>
            <person name="Lawal H.M."/>
            <person name="Felder M."/>
            <person name="Schilde C."/>
            <person name="Helps N.R."/>
            <person name="Tunggal B."/>
            <person name="Rivero F."/>
            <person name="John U."/>
            <person name="Schleicher M."/>
            <person name="Eichinger L."/>
            <person name="Platzer M."/>
            <person name="Noegel A.A."/>
            <person name="Schaap P."/>
            <person name="Gloeckner G."/>
        </authorList>
    </citation>
    <scope>NUCLEOTIDE SEQUENCE [LARGE SCALE GENOMIC DNA]</scope>
    <source>
        <strain evidence="2">SH3</strain>
    </source>
</reference>
<evidence type="ECO:0000313" key="1">
    <source>
        <dbReference type="EMBL" id="EGG23439.1"/>
    </source>
</evidence>
<accession>F4PLL7</accession>
<keyword evidence="2" id="KW-1185">Reference proteome</keyword>
<protein>
    <submittedName>
        <fullName evidence="1">Beta-1,4-mannosyl-glycoprotein beta-1,4-N-acetylglucosaminyltransferase</fullName>
    </submittedName>
</protein>
<gene>
    <name evidence="1" type="primary">gnt8</name>
    <name evidence="1" type="ORF">DFA_05571</name>
</gene>
<dbReference type="Proteomes" id="UP000007797">
    <property type="component" value="Unassembled WGS sequence"/>
</dbReference>